<protein>
    <submittedName>
        <fullName evidence="2">Uncharacterized protein</fullName>
    </submittedName>
</protein>
<evidence type="ECO:0000313" key="3">
    <source>
        <dbReference type="Proteomes" id="UP001497516"/>
    </source>
</evidence>
<proteinExistence type="predicted"/>
<accession>A0AAV2EHF5</accession>
<keyword evidence="3" id="KW-1185">Reference proteome</keyword>
<organism evidence="2 3">
    <name type="scientific">Linum trigynum</name>
    <dbReference type="NCBI Taxonomy" id="586398"/>
    <lineage>
        <taxon>Eukaryota</taxon>
        <taxon>Viridiplantae</taxon>
        <taxon>Streptophyta</taxon>
        <taxon>Embryophyta</taxon>
        <taxon>Tracheophyta</taxon>
        <taxon>Spermatophyta</taxon>
        <taxon>Magnoliopsida</taxon>
        <taxon>eudicotyledons</taxon>
        <taxon>Gunneridae</taxon>
        <taxon>Pentapetalae</taxon>
        <taxon>rosids</taxon>
        <taxon>fabids</taxon>
        <taxon>Malpighiales</taxon>
        <taxon>Linaceae</taxon>
        <taxon>Linum</taxon>
    </lineage>
</organism>
<evidence type="ECO:0000256" key="1">
    <source>
        <dbReference type="SAM" id="MobiDB-lite"/>
    </source>
</evidence>
<feature type="region of interest" description="Disordered" evidence="1">
    <location>
        <begin position="62"/>
        <end position="87"/>
    </location>
</feature>
<evidence type="ECO:0000313" key="2">
    <source>
        <dbReference type="EMBL" id="CAL1384955.1"/>
    </source>
</evidence>
<dbReference type="Proteomes" id="UP001497516">
    <property type="component" value="Chromosome 4"/>
</dbReference>
<dbReference type="AlphaFoldDB" id="A0AAV2EHF5"/>
<sequence>MQYDAVQECLAFVGPVSSFPTVPPPRAIPQRISVAGRKLTHRCLSAQYRFRIFSITGRRICEGRKEPGSRPARRRRRPSRQPGGSRG</sequence>
<dbReference type="EMBL" id="OZ034817">
    <property type="protein sequence ID" value="CAL1384955.1"/>
    <property type="molecule type" value="Genomic_DNA"/>
</dbReference>
<reference evidence="2 3" key="1">
    <citation type="submission" date="2024-04" db="EMBL/GenBank/DDBJ databases">
        <authorList>
            <person name="Fracassetti M."/>
        </authorList>
    </citation>
    <scope>NUCLEOTIDE SEQUENCE [LARGE SCALE GENOMIC DNA]</scope>
</reference>
<gene>
    <name evidence="2" type="ORF">LTRI10_LOCUS26122</name>
</gene>
<name>A0AAV2EHF5_9ROSI</name>